<keyword evidence="1" id="KW-0732">Signal</keyword>
<accession>A0A9P5PED7</accession>
<protein>
    <submittedName>
        <fullName evidence="2">Uncharacterized protein</fullName>
    </submittedName>
</protein>
<evidence type="ECO:0000313" key="2">
    <source>
        <dbReference type="EMBL" id="KAF9061167.1"/>
    </source>
</evidence>
<proteinExistence type="predicted"/>
<reference evidence="2" key="1">
    <citation type="submission" date="2020-11" db="EMBL/GenBank/DDBJ databases">
        <authorList>
            <consortium name="DOE Joint Genome Institute"/>
            <person name="Ahrendt S."/>
            <person name="Riley R."/>
            <person name="Andreopoulos W."/>
            <person name="Labutti K."/>
            <person name="Pangilinan J."/>
            <person name="Ruiz-Duenas F.J."/>
            <person name="Barrasa J.M."/>
            <person name="Sanchez-Garcia M."/>
            <person name="Camarero S."/>
            <person name="Miyauchi S."/>
            <person name="Serrano A."/>
            <person name="Linde D."/>
            <person name="Babiker R."/>
            <person name="Drula E."/>
            <person name="Ayuso-Fernandez I."/>
            <person name="Pacheco R."/>
            <person name="Padilla G."/>
            <person name="Ferreira P."/>
            <person name="Barriuso J."/>
            <person name="Kellner H."/>
            <person name="Castanera R."/>
            <person name="Alfaro M."/>
            <person name="Ramirez L."/>
            <person name="Pisabarro A.G."/>
            <person name="Kuo A."/>
            <person name="Tritt A."/>
            <person name="Lipzen A."/>
            <person name="He G."/>
            <person name="Yan M."/>
            <person name="Ng V."/>
            <person name="Cullen D."/>
            <person name="Martin F."/>
            <person name="Rosso M.-N."/>
            <person name="Henrissat B."/>
            <person name="Hibbett D."/>
            <person name="Martinez A.T."/>
            <person name="Grigoriev I.V."/>
        </authorList>
    </citation>
    <scope>NUCLEOTIDE SEQUENCE</scope>
    <source>
        <strain evidence="2">AH 40177</strain>
    </source>
</reference>
<organism evidence="2 3">
    <name type="scientific">Rhodocollybia butyracea</name>
    <dbReference type="NCBI Taxonomy" id="206335"/>
    <lineage>
        <taxon>Eukaryota</taxon>
        <taxon>Fungi</taxon>
        <taxon>Dikarya</taxon>
        <taxon>Basidiomycota</taxon>
        <taxon>Agaricomycotina</taxon>
        <taxon>Agaricomycetes</taxon>
        <taxon>Agaricomycetidae</taxon>
        <taxon>Agaricales</taxon>
        <taxon>Marasmiineae</taxon>
        <taxon>Omphalotaceae</taxon>
        <taxon>Rhodocollybia</taxon>
    </lineage>
</organism>
<name>A0A9P5PED7_9AGAR</name>
<evidence type="ECO:0000256" key="1">
    <source>
        <dbReference type="SAM" id="SignalP"/>
    </source>
</evidence>
<dbReference type="EMBL" id="JADNRY010000212">
    <property type="protein sequence ID" value="KAF9061167.1"/>
    <property type="molecule type" value="Genomic_DNA"/>
</dbReference>
<sequence length="115" mass="12596">MHSKLAFVTAALFTLTFAMPAPLRIPLPPHDIPHDVTHIPHDIPHAIPHILRPLHFQFPVCLISSLTGPLNTFVPVVPIQCVAPAVSWGKALSLRVRVAPRACPRTVLQLKFSAV</sequence>
<evidence type="ECO:0000313" key="3">
    <source>
        <dbReference type="Proteomes" id="UP000772434"/>
    </source>
</evidence>
<gene>
    <name evidence="2" type="ORF">BDP27DRAFT_376992</name>
</gene>
<dbReference type="Proteomes" id="UP000772434">
    <property type="component" value="Unassembled WGS sequence"/>
</dbReference>
<comment type="caution">
    <text evidence="2">The sequence shown here is derived from an EMBL/GenBank/DDBJ whole genome shotgun (WGS) entry which is preliminary data.</text>
</comment>
<keyword evidence="3" id="KW-1185">Reference proteome</keyword>
<feature type="chain" id="PRO_5040127260" evidence="1">
    <location>
        <begin position="19"/>
        <end position="115"/>
    </location>
</feature>
<feature type="signal peptide" evidence="1">
    <location>
        <begin position="1"/>
        <end position="18"/>
    </location>
</feature>
<dbReference type="AlphaFoldDB" id="A0A9P5PED7"/>